<dbReference type="Proteomes" id="UP000789920">
    <property type="component" value="Unassembled WGS sequence"/>
</dbReference>
<organism evidence="1 2">
    <name type="scientific">Racocetra persica</name>
    <dbReference type="NCBI Taxonomy" id="160502"/>
    <lineage>
        <taxon>Eukaryota</taxon>
        <taxon>Fungi</taxon>
        <taxon>Fungi incertae sedis</taxon>
        <taxon>Mucoromycota</taxon>
        <taxon>Glomeromycotina</taxon>
        <taxon>Glomeromycetes</taxon>
        <taxon>Diversisporales</taxon>
        <taxon>Gigasporaceae</taxon>
        <taxon>Racocetra</taxon>
    </lineage>
</organism>
<feature type="non-terminal residue" evidence="1">
    <location>
        <position position="1"/>
    </location>
</feature>
<accession>A0ACA9QZF5</accession>
<gene>
    <name evidence="1" type="ORF">RPERSI_LOCUS16306</name>
</gene>
<proteinExistence type="predicted"/>
<reference evidence="1" key="1">
    <citation type="submission" date="2021-06" db="EMBL/GenBank/DDBJ databases">
        <authorList>
            <person name="Kallberg Y."/>
            <person name="Tangrot J."/>
            <person name="Rosling A."/>
        </authorList>
    </citation>
    <scope>NUCLEOTIDE SEQUENCE</scope>
    <source>
        <strain evidence="1">MA461A</strain>
    </source>
</reference>
<sequence length="50" mass="6041">DFPDFPSFARESARKIQNFVFIDHVKESYLNKEDIVDLLEKHIKYNLIKE</sequence>
<evidence type="ECO:0000313" key="2">
    <source>
        <dbReference type="Proteomes" id="UP000789920"/>
    </source>
</evidence>
<name>A0ACA9QZF5_9GLOM</name>
<keyword evidence="2" id="KW-1185">Reference proteome</keyword>
<dbReference type="EMBL" id="CAJVQC010040125">
    <property type="protein sequence ID" value="CAG8770132.1"/>
    <property type="molecule type" value="Genomic_DNA"/>
</dbReference>
<protein>
    <submittedName>
        <fullName evidence="1">33020_t:CDS:1</fullName>
    </submittedName>
</protein>
<evidence type="ECO:0000313" key="1">
    <source>
        <dbReference type="EMBL" id="CAG8770132.1"/>
    </source>
</evidence>
<comment type="caution">
    <text evidence="1">The sequence shown here is derived from an EMBL/GenBank/DDBJ whole genome shotgun (WGS) entry which is preliminary data.</text>
</comment>